<dbReference type="eggNOG" id="COG2227">
    <property type="taxonomic scope" value="Bacteria"/>
</dbReference>
<proteinExistence type="predicted"/>
<keyword evidence="1" id="KW-0808">Transferase</keyword>
<dbReference type="EMBL" id="CP000148">
    <property type="protein sequence ID" value="ABB32240.2"/>
    <property type="molecule type" value="Genomic_DNA"/>
</dbReference>
<dbReference type="Pfam" id="PF13489">
    <property type="entry name" value="Methyltransf_23"/>
    <property type="match status" value="1"/>
</dbReference>
<organism evidence="1 2">
    <name type="scientific">Geobacter metallireducens (strain ATCC 53774 / DSM 7210 / GS-15)</name>
    <dbReference type="NCBI Taxonomy" id="269799"/>
    <lineage>
        <taxon>Bacteria</taxon>
        <taxon>Pseudomonadati</taxon>
        <taxon>Thermodesulfobacteriota</taxon>
        <taxon>Desulfuromonadia</taxon>
        <taxon>Geobacterales</taxon>
        <taxon>Geobacteraceae</taxon>
        <taxon>Geobacter</taxon>
    </lineage>
</organism>
<dbReference type="InterPro" id="IPR029063">
    <property type="entry name" value="SAM-dependent_MTases_sf"/>
</dbReference>
<dbReference type="Proteomes" id="UP000007073">
    <property type="component" value="Chromosome"/>
</dbReference>
<evidence type="ECO:0000313" key="2">
    <source>
        <dbReference type="Proteomes" id="UP000007073"/>
    </source>
</evidence>
<dbReference type="GO" id="GO:0008168">
    <property type="term" value="F:methyltransferase activity"/>
    <property type="evidence" value="ECO:0007669"/>
    <property type="project" value="UniProtKB-KW"/>
</dbReference>
<protein>
    <submittedName>
        <fullName evidence="1">SAM-dependent methyltransferase, type 12</fullName>
    </submittedName>
</protein>
<gene>
    <name evidence="1" type="ordered locus">Gmet_2011</name>
</gene>
<dbReference type="Gene3D" id="3.40.50.150">
    <property type="entry name" value="Vaccinia Virus protein VP39"/>
    <property type="match status" value="1"/>
</dbReference>
<evidence type="ECO:0000313" key="1">
    <source>
        <dbReference type="EMBL" id="ABB32240.2"/>
    </source>
</evidence>
<name>Q39U34_GEOMG</name>
<reference evidence="1 2" key="2">
    <citation type="journal article" date="2009" name="BMC Microbiol.">
        <title>The genome sequence of Geobacter metallireducens: features of metabolism, physiology and regulation common and dissimilar to Geobacter sulfurreducens.</title>
        <authorList>
            <person name="Aklujkar M."/>
            <person name="Krushkal J."/>
            <person name="DiBartolo G."/>
            <person name="Lapidus A."/>
            <person name="Land M.L."/>
            <person name="Lovley D.R."/>
        </authorList>
    </citation>
    <scope>NUCLEOTIDE SEQUENCE [LARGE SCALE GENOMIC DNA]</scope>
    <source>
        <strain evidence="2">ATCC 53774 / DSM 7210 / GS-15</strain>
    </source>
</reference>
<sequence length="220" mass="25313">MENLLGSNHKPANYYNSSRLEMLRFMPDNVNKILDVGCGAGEFGHALKSQRPVEVWGVELSHEAAKEAQTKLDKVIVGSIEAGPLSLPELYFDCIVFNDVLEHLVDPWAILVGIKAFMQPDCRVVASIPNVRYYDNIKQLIKYKQWKYNDEGILDKTHLRFFTNESIKDLFDMCGYKIISMKGIGETQFPWKFRMINQLLGNTFDDMKYRQFACVGMQKD</sequence>
<keyword evidence="1" id="KW-0489">Methyltransferase</keyword>
<keyword evidence="2" id="KW-1185">Reference proteome</keyword>
<dbReference type="RefSeq" id="WP_004512939.1">
    <property type="nucleotide sequence ID" value="NC_007517.1"/>
</dbReference>
<accession>Q39U34</accession>
<dbReference type="AlphaFoldDB" id="Q39U34"/>
<dbReference type="PANTHER" id="PTHR43861">
    <property type="entry name" value="TRANS-ACONITATE 2-METHYLTRANSFERASE-RELATED"/>
    <property type="match status" value="1"/>
</dbReference>
<dbReference type="HOGENOM" id="CLU_088541_0_0_7"/>
<dbReference type="KEGG" id="gme:Gmet_2011"/>
<reference evidence="1 2" key="1">
    <citation type="submission" date="2005-10" db="EMBL/GenBank/DDBJ databases">
        <title>Complete sequence of Geobacter metallireducens GS-15.</title>
        <authorList>
            <consortium name="US DOE Joint Genome Institute"/>
            <person name="Copeland A."/>
            <person name="Lucas S."/>
            <person name="Lapidus A."/>
            <person name="Barry K."/>
            <person name="Detter J.C."/>
            <person name="Glavina T."/>
            <person name="Hammon N."/>
            <person name="Israni S."/>
            <person name="Pitluck S."/>
            <person name="Di Bartolo G."/>
            <person name="Chain P."/>
            <person name="Schmutz J."/>
            <person name="Larimer F."/>
            <person name="Land M."/>
            <person name="Kyrpides N."/>
            <person name="Ivanova N."/>
            <person name="Richardson P."/>
        </authorList>
    </citation>
    <scope>NUCLEOTIDE SEQUENCE [LARGE SCALE GENOMIC DNA]</scope>
    <source>
        <strain evidence="2">ATCC 53774 / DSM 7210 / GS-15</strain>
    </source>
</reference>
<dbReference type="GO" id="GO:0032259">
    <property type="term" value="P:methylation"/>
    <property type="evidence" value="ECO:0007669"/>
    <property type="project" value="UniProtKB-KW"/>
</dbReference>
<dbReference type="SUPFAM" id="SSF53335">
    <property type="entry name" value="S-adenosyl-L-methionine-dependent methyltransferases"/>
    <property type="match status" value="1"/>
</dbReference>
<dbReference type="CDD" id="cd02440">
    <property type="entry name" value="AdoMet_MTases"/>
    <property type="match status" value="1"/>
</dbReference>
<dbReference type="STRING" id="269799.Gmet_2011"/>